<feature type="region of interest" description="Disordered" evidence="1">
    <location>
        <begin position="874"/>
        <end position="938"/>
    </location>
</feature>
<evidence type="ECO:0000256" key="3">
    <source>
        <dbReference type="SAM" id="SignalP"/>
    </source>
</evidence>
<feature type="region of interest" description="Disordered" evidence="1">
    <location>
        <begin position="586"/>
        <end position="690"/>
    </location>
</feature>
<dbReference type="AlphaFoldDB" id="A0AAF0EVA9"/>
<accession>A0AAF0EVA9</accession>
<dbReference type="Gene3D" id="2.60.40.10">
    <property type="entry name" value="Immunoglobulins"/>
    <property type="match status" value="4"/>
</dbReference>
<dbReference type="Pfam" id="PF05345">
    <property type="entry name" value="He_PIG"/>
    <property type="match status" value="1"/>
</dbReference>
<feature type="compositionally biased region" description="Polar residues" evidence="1">
    <location>
        <begin position="909"/>
        <end position="938"/>
    </location>
</feature>
<proteinExistence type="predicted"/>
<evidence type="ECO:0000313" key="5">
    <source>
        <dbReference type="Proteomes" id="UP001219933"/>
    </source>
</evidence>
<feature type="chain" id="PRO_5042170436" evidence="3">
    <location>
        <begin position="16"/>
        <end position="1215"/>
    </location>
</feature>
<dbReference type="GO" id="GO:0016020">
    <property type="term" value="C:membrane"/>
    <property type="evidence" value="ECO:0007669"/>
    <property type="project" value="InterPro"/>
</dbReference>
<feature type="compositionally biased region" description="Polar residues" evidence="1">
    <location>
        <begin position="668"/>
        <end position="677"/>
    </location>
</feature>
<evidence type="ECO:0000313" key="4">
    <source>
        <dbReference type="EMBL" id="WFD33293.1"/>
    </source>
</evidence>
<dbReference type="Proteomes" id="UP001219933">
    <property type="component" value="Chromosome 1"/>
</dbReference>
<feature type="transmembrane region" description="Helical" evidence="2">
    <location>
        <begin position="473"/>
        <end position="496"/>
    </location>
</feature>
<name>A0AAF0EVA9_9BASI</name>
<feature type="compositionally biased region" description="Polar residues" evidence="1">
    <location>
        <begin position="876"/>
        <end position="901"/>
    </location>
</feature>
<reference evidence="4" key="1">
    <citation type="submission" date="2023-03" db="EMBL/GenBank/DDBJ databases">
        <title>Mating type loci evolution in Malassezia.</title>
        <authorList>
            <person name="Coelho M.A."/>
        </authorList>
    </citation>
    <scope>NUCLEOTIDE SEQUENCE</scope>
    <source>
        <strain evidence="4">CBS 11721</strain>
    </source>
</reference>
<feature type="signal peptide" evidence="3">
    <location>
        <begin position="1"/>
        <end position="15"/>
    </location>
</feature>
<gene>
    <name evidence="4" type="primary">AXL2</name>
    <name evidence="4" type="ORF">MCUN1_000106</name>
</gene>
<evidence type="ECO:0000256" key="1">
    <source>
        <dbReference type="SAM" id="MobiDB-lite"/>
    </source>
</evidence>
<keyword evidence="3" id="KW-0732">Signal</keyword>
<keyword evidence="5" id="KW-1185">Reference proteome</keyword>
<dbReference type="SUPFAM" id="SSF49313">
    <property type="entry name" value="Cadherin-like"/>
    <property type="match status" value="3"/>
</dbReference>
<dbReference type="GO" id="GO:0005509">
    <property type="term" value="F:calcium ion binding"/>
    <property type="evidence" value="ECO:0007669"/>
    <property type="project" value="InterPro"/>
</dbReference>
<sequence length="1215" mass="130809">MLCMLLALAASSVMADVSVNVSLSDQMPPLAHVDQDYSWSFLPTTFSTGNNGQSFTYSISGLPSWAKFDESTRTISGKPSMGGSEDETHNVTVTAIADGSSTTDTFRMVTISAPAPTLKMPLKDQLPQMASMGRGNMLPNKVLHLPLGWSFSIGFDGDTFVLPQRNRVYYTVKLADAQPLPSWLKYDPPTYTLNGIAPTNPGPNGAYFQVVVYASNRPSSGGPTDNFTIFVGHGVVTPQLSPLPTANITEGEVLQYNISASDFLLDGKKPPHDKTIKVSLGTNPPSWIKYDSDTQNLTGTAPFNSSQTKVTRFEAPISLQVDNDTPTELNVSVNVYPSPFTLQSLPNITLPLDKDFDTPLGEYLRGDNVTANVTFTSALRRRAVRYVNSRPVGVIHRRATPDWITYDAASQTLRGTTPDSEQQLHVQMVAANPVANAPVPASTASFMINVQRGGNHNTTTGAHKDGLSKGAKIAIGVSIGGAALLALILALIWFFFMRKRNEYQTPEEQSTATLPQIQDMQDVPVSMGNETDAGYGHGDIAVEHYADASPMPEHADPVPIAAAAAGTAGIGAGATAAASRSTAQSEYSDGFAPLRSRITPVPEETYSAQEDGESAQWRRIDDDAAPTPFLAPSERMETKWTEPARGALRERPATRKPAPEPSPKPTRQADTTNNDNTAWPDESLVADPGHSGYGGGLTSVLGGIATATGLSGFAARSRNAQSASLLAAPNLKDIAQEDDSLTEPVSADGNTSMDYGLGMQNVFSNSQSNSEHSSNETDNLMPNIMLQRASQAISNDMPKSRSSGLEKSSWEESIWYAGQAPHERGDLTQESIAQEQSDSDDASTAMHTAYGTASDENAVFGAPAPAIVSPFEARESQNAPANGQNDRVTVSTHPSAASPQVSVPWAPTMSANETVSNDASSSTFEALPFTSNRQVTTRQPRLQYVPEHDSNLSQVAEPLDGDGIFDDADNDPVRDPFEGHEYPYGTVIGQRKRPESGQISVDSGVRRSVELEYRETEASIAQFLAGGRIEDDDASSRRVSRSSFAAVQYRPPSSTYETAKTTATMESINMAHTRSVGFDMAKPPRLQLASCRPGDTIALPLMNSLASVPQYLRDAVASGENVHYVPQLYAPTRPDLHETWPSWVSWLTWDNERQELSGTVPTQLAEKQRLPMQLPIHVLLVHDDTESTTSGLLAPQQTSLLVARILLTILHPSAP</sequence>
<feature type="compositionally biased region" description="Basic and acidic residues" evidence="1">
    <location>
        <begin position="634"/>
        <end position="653"/>
    </location>
</feature>
<keyword evidence="2" id="KW-1133">Transmembrane helix</keyword>
<keyword evidence="2" id="KW-0472">Membrane</keyword>
<dbReference type="InterPro" id="IPR015919">
    <property type="entry name" value="Cadherin-like_sf"/>
</dbReference>
<dbReference type="InterPro" id="IPR013783">
    <property type="entry name" value="Ig-like_fold"/>
</dbReference>
<protein>
    <submittedName>
        <fullName evidence="4">Polarity establishment/cellular polarization</fullName>
    </submittedName>
</protein>
<evidence type="ECO:0000256" key="2">
    <source>
        <dbReference type="SAM" id="Phobius"/>
    </source>
</evidence>
<dbReference type="EMBL" id="CP119877">
    <property type="protein sequence ID" value="WFD33293.1"/>
    <property type="molecule type" value="Genomic_DNA"/>
</dbReference>
<organism evidence="4 5">
    <name type="scientific">Malassezia cuniculi</name>
    <dbReference type="NCBI Taxonomy" id="948313"/>
    <lineage>
        <taxon>Eukaryota</taxon>
        <taxon>Fungi</taxon>
        <taxon>Dikarya</taxon>
        <taxon>Basidiomycota</taxon>
        <taxon>Ustilaginomycotina</taxon>
        <taxon>Malasseziomycetes</taxon>
        <taxon>Malasseziales</taxon>
        <taxon>Malasseziaceae</taxon>
        <taxon>Malassezia</taxon>
    </lineage>
</organism>
<keyword evidence="2" id="KW-0812">Transmembrane</keyword>